<dbReference type="OrthoDB" id="344736at2"/>
<accession>A0A1H0HVI6</accession>
<evidence type="ECO:0000313" key="2">
    <source>
        <dbReference type="EMBL" id="SDO23177.1"/>
    </source>
</evidence>
<dbReference type="Proteomes" id="UP000198793">
    <property type="component" value="Unassembled WGS sequence"/>
</dbReference>
<proteinExistence type="predicted"/>
<evidence type="ECO:0000256" key="1">
    <source>
        <dbReference type="SAM" id="Phobius"/>
    </source>
</evidence>
<dbReference type="EMBL" id="FNIT01000004">
    <property type="protein sequence ID" value="SDO23177.1"/>
    <property type="molecule type" value="Genomic_DNA"/>
</dbReference>
<dbReference type="AlphaFoldDB" id="A0A1H0HVI6"/>
<name>A0A1H0HVI6_9HYPH</name>
<dbReference type="RefSeq" id="WP_090673218.1">
    <property type="nucleotide sequence ID" value="NZ_FNIT01000004.1"/>
</dbReference>
<protein>
    <recommendedName>
        <fullName evidence="4">DUF1761 domain-containing protein</fullName>
    </recommendedName>
</protein>
<feature type="transmembrane region" description="Helical" evidence="1">
    <location>
        <begin position="6"/>
        <end position="26"/>
    </location>
</feature>
<reference evidence="2 3" key="1">
    <citation type="submission" date="2016-10" db="EMBL/GenBank/DDBJ databases">
        <authorList>
            <person name="de Groot N.N."/>
        </authorList>
    </citation>
    <scope>NUCLEOTIDE SEQUENCE [LARGE SCALE GENOMIC DNA]</scope>
    <source>
        <strain evidence="3">L7-484,KACC 16230,DSM 25025</strain>
    </source>
</reference>
<organism evidence="2 3">
    <name type="scientific">Aureimonas jatrophae</name>
    <dbReference type="NCBI Taxonomy" id="1166073"/>
    <lineage>
        <taxon>Bacteria</taxon>
        <taxon>Pseudomonadati</taxon>
        <taxon>Pseudomonadota</taxon>
        <taxon>Alphaproteobacteria</taxon>
        <taxon>Hyphomicrobiales</taxon>
        <taxon>Aurantimonadaceae</taxon>
        <taxon>Aureimonas</taxon>
    </lineage>
</organism>
<sequence length="132" mass="14027">MTYILDNIVAILAATLAGLAFGFVWYRTIGRTPDARPLTPGFGAVAFVAEFWLASILAGALILAPPQAGVWVMTLATPVVIWIGFLVPAFAVSFARRGFPAGAIAREVAHWLGVMLVQAAVLRLVDLVQPPV</sequence>
<keyword evidence="3" id="KW-1185">Reference proteome</keyword>
<evidence type="ECO:0008006" key="4">
    <source>
        <dbReference type="Google" id="ProtNLM"/>
    </source>
</evidence>
<keyword evidence="1" id="KW-0472">Membrane</keyword>
<feature type="transmembrane region" description="Helical" evidence="1">
    <location>
        <begin position="38"/>
        <end position="64"/>
    </location>
</feature>
<feature type="transmembrane region" description="Helical" evidence="1">
    <location>
        <begin position="70"/>
        <end position="96"/>
    </location>
</feature>
<keyword evidence="1" id="KW-0812">Transmembrane</keyword>
<evidence type="ECO:0000313" key="3">
    <source>
        <dbReference type="Proteomes" id="UP000198793"/>
    </source>
</evidence>
<gene>
    <name evidence="2" type="ORF">SAMN05192530_104306</name>
</gene>
<keyword evidence="1" id="KW-1133">Transmembrane helix</keyword>